<name>A0A645IJ51_9ZZZZ</name>
<gene>
    <name evidence="1" type="ORF">SDC9_198136</name>
</gene>
<reference evidence="1" key="1">
    <citation type="submission" date="2019-08" db="EMBL/GenBank/DDBJ databases">
        <authorList>
            <person name="Kucharzyk K."/>
            <person name="Murdoch R.W."/>
            <person name="Higgins S."/>
            <person name="Loffler F."/>
        </authorList>
    </citation>
    <scope>NUCLEOTIDE SEQUENCE</scope>
</reference>
<accession>A0A645IJ51</accession>
<dbReference type="AlphaFoldDB" id="A0A645IJ51"/>
<organism evidence="1">
    <name type="scientific">bioreactor metagenome</name>
    <dbReference type="NCBI Taxonomy" id="1076179"/>
    <lineage>
        <taxon>unclassified sequences</taxon>
        <taxon>metagenomes</taxon>
        <taxon>ecological metagenomes</taxon>
    </lineage>
</organism>
<dbReference type="EMBL" id="VSSQ01114765">
    <property type="protein sequence ID" value="MPN50509.1"/>
    <property type="molecule type" value="Genomic_DNA"/>
</dbReference>
<comment type="caution">
    <text evidence="1">The sequence shown here is derived from an EMBL/GenBank/DDBJ whole genome shotgun (WGS) entry which is preliminary data.</text>
</comment>
<sequence length="87" mass="9362">MLAPRFRHLLHGQLAPAFDERLRCQQAELGVIRAPAGSLAKVGSNAVSQLVFRLPGGVAEGIADRQAAHDAARLVNKPLPVPKYLFP</sequence>
<proteinExistence type="predicted"/>
<evidence type="ECO:0000313" key="1">
    <source>
        <dbReference type="EMBL" id="MPN50509.1"/>
    </source>
</evidence>
<protein>
    <submittedName>
        <fullName evidence="1">Uncharacterized protein</fullName>
    </submittedName>
</protein>